<feature type="compositionally biased region" description="Basic residues" evidence="1">
    <location>
        <begin position="37"/>
        <end position="48"/>
    </location>
</feature>
<dbReference type="AlphaFoldDB" id="A0A7S4C9D2"/>
<evidence type="ECO:0000256" key="1">
    <source>
        <dbReference type="SAM" id="MobiDB-lite"/>
    </source>
</evidence>
<evidence type="ECO:0000313" key="2">
    <source>
        <dbReference type="EMBL" id="CAE0790845.1"/>
    </source>
</evidence>
<gene>
    <name evidence="2" type="ORF">EGYM00163_LOCUS1959</name>
</gene>
<name>A0A7S4C9D2_9EUGL</name>
<reference evidence="2" key="1">
    <citation type="submission" date="2021-01" db="EMBL/GenBank/DDBJ databases">
        <authorList>
            <person name="Corre E."/>
            <person name="Pelletier E."/>
            <person name="Niang G."/>
            <person name="Scheremetjew M."/>
            <person name="Finn R."/>
            <person name="Kale V."/>
            <person name="Holt S."/>
            <person name="Cochrane G."/>
            <person name="Meng A."/>
            <person name="Brown T."/>
            <person name="Cohen L."/>
        </authorList>
    </citation>
    <scope>NUCLEOTIDE SEQUENCE</scope>
    <source>
        <strain evidence="2">CCMP1594</strain>
    </source>
</reference>
<sequence>MSVTFAGICVVRRHAPQSDDSLPAQNGVACDQQRTAAQRHPRTGRRKHFGDPQNGPRGARGRQPESTSSITLLCGPRRSHDWGHMTTGQRMTAFARRLSVHM</sequence>
<protein>
    <submittedName>
        <fullName evidence="2">Uncharacterized protein</fullName>
    </submittedName>
</protein>
<proteinExistence type="predicted"/>
<organism evidence="2">
    <name type="scientific">Eutreptiella gymnastica</name>
    <dbReference type="NCBI Taxonomy" id="73025"/>
    <lineage>
        <taxon>Eukaryota</taxon>
        <taxon>Discoba</taxon>
        <taxon>Euglenozoa</taxon>
        <taxon>Euglenida</taxon>
        <taxon>Spirocuta</taxon>
        <taxon>Euglenophyceae</taxon>
        <taxon>Eutreptiales</taxon>
        <taxon>Eutreptiaceae</taxon>
        <taxon>Eutreptiella</taxon>
    </lineage>
</organism>
<feature type="region of interest" description="Disordered" evidence="1">
    <location>
        <begin position="14"/>
        <end position="86"/>
    </location>
</feature>
<accession>A0A7S4C9D2</accession>
<dbReference type="EMBL" id="HBJA01006113">
    <property type="protein sequence ID" value="CAE0790845.1"/>
    <property type="molecule type" value="Transcribed_RNA"/>
</dbReference>